<reference evidence="2 3" key="1">
    <citation type="submission" date="2019-05" db="EMBL/GenBank/DDBJ databases">
        <title>Dyadobacter AR-3-8 sp. nov., isolated from arctic soil.</title>
        <authorList>
            <person name="Chaudhary D.K."/>
        </authorList>
    </citation>
    <scope>NUCLEOTIDE SEQUENCE [LARGE SCALE GENOMIC DNA]</scope>
    <source>
        <strain evidence="2 3">AR-3-8</strain>
    </source>
</reference>
<dbReference type="EMBL" id="SZVO01000004">
    <property type="protein sequence ID" value="TKT92457.1"/>
    <property type="molecule type" value="Genomic_DNA"/>
</dbReference>
<sequence length="837" mass="94624">MSLSFFYIKQHYWNNSAVRIYLSFLILTSSFNDCVAQFGPDGLFTPTASSSLYNPTTPITSVPVYPTYKDVEEYKKRLLIRVNDALYNLENDSIGLKEIYTTIWGASFYNDLYSELTGLKEYLVNGTNANGTYQYVVNPVDISGFASKDIMMIYQEPFVSYNDFVRTNLLTTDLLSDHLLNRYNGGLDTASYSPTVKLKNMHMDLDYLKGWRKLETWLENLKSNRATLLLAQSNIYSYEQVKVDDIRRNLISTDPSSIELVEWIKNSRFIKDWLWYTGGILNINPLLVTTQANKYPNQEKNTFLTPEQRSLLDSLSKLPVLKTFTNTQIVLNKVLLPVKPTLDDNEYFLVQYDARGYINTSPLSNEFFNKKKQVRAVVFNVAKDKKVTFSRSEEDLAFESQATTALNAVADQIGVITSLGASNIATFLALQKRLNATELGPVLLNVGSASVTRANTLSRKPAISFDNPGGNPNFKSEEKGNQKDTNITLPKNWWQQGNQLQPFSKPPPDTLMVMLVSRSISININGIKVPLTGTKRNEDKRRILWVARPKKKMDIFKKSLIGERIEKFIDLDRDNFLRYASNQTLKKDVESMRLRFISFVALIDARENELAALIDCLDKKIKEVSAYVSIYNRSLPPKNLAASVDTNSLYSTELISFPVLKAPKTLKYVLVETDQSGKGIARIVDKRTIKIIKPLRVDVSVGLGYNFQEYNVSHSNDPGLPSSASGDRLQFVAGLHWYLFQPLNKLHDKPFKNLGERISIYGGLSIKNALDNYYIGLSYDFVPGIRGILAGHFYKNERFKIVNNTVADKATGVDFAGLLLSLNLEPVTIGKAIGLFK</sequence>
<evidence type="ECO:0000313" key="3">
    <source>
        <dbReference type="Proteomes" id="UP000304900"/>
    </source>
</evidence>
<organism evidence="2 3">
    <name type="scientific">Dyadobacter frigoris</name>
    <dbReference type="NCBI Taxonomy" id="2576211"/>
    <lineage>
        <taxon>Bacteria</taxon>
        <taxon>Pseudomonadati</taxon>
        <taxon>Bacteroidota</taxon>
        <taxon>Cytophagia</taxon>
        <taxon>Cytophagales</taxon>
        <taxon>Spirosomataceae</taxon>
        <taxon>Dyadobacter</taxon>
    </lineage>
</organism>
<proteinExistence type="predicted"/>
<evidence type="ECO:0000256" key="1">
    <source>
        <dbReference type="SAM" id="MobiDB-lite"/>
    </source>
</evidence>
<dbReference type="OrthoDB" id="681136at2"/>
<comment type="caution">
    <text evidence="2">The sequence shown here is derived from an EMBL/GenBank/DDBJ whole genome shotgun (WGS) entry which is preliminary data.</text>
</comment>
<dbReference type="RefSeq" id="WP_137340002.1">
    <property type="nucleotide sequence ID" value="NZ_BSQH01000014.1"/>
</dbReference>
<dbReference type="AlphaFoldDB" id="A0A4U6D884"/>
<evidence type="ECO:0000313" key="2">
    <source>
        <dbReference type="EMBL" id="TKT92457.1"/>
    </source>
</evidence>
<accession>A0A4U6D884</accession>
<gene>
    <name evidence="2" type="ORF">FDK13_10840</name>
</gene>
<protein>
    <submittedName>
        <fullName evidence="2">Uncharacterized protein</fullName>
    </submittedName>
</protein>
<keyword evidence="3" id="KW-1185">Reference proteome</keyword>
<dbReference type="Proteomes" id="UP000304900">
    <property type="component" value="Unassembled WGS sequence"/>
</dbReference>
<name>A0A4U6D884_9BACT</name>
<feature type="region of interest" description="Disordered" evidence="1">
    <location>
        <begin position="461"/>
        <end position="482"/>
    </location>
</feature>